<organism evidence="1 2">
    <name type="scientific">Hyalomma asiaticum</name>
    <name type="common">Tick</name>
    <dbReference type="NCBI Taxonomy" id="266040"/>
    <lineage>
        <taxon>Eukaryota</taxon>
        <taxon>Metazoa</taxon>
        <taxon>Ecdysozoa</taxon>
        <taxon>Arthropoda</taxon>
        <taxon>Chelicerata</taxon>
        <taxon>Arachnida</taxon>
        <taxon>Acari</taxon>
        <taxon>Parasitiformes</taxon>
        <taxon>Ixodida</taxon>
        <taxon>Ixodoidea</taxon>
        <taxon>Ixodidae</taxon>
        <taxon>Hyalomminae</taxon>
        <taxon>Hyalomma</taxon>
    </lineage>
</organism>
<reference evidence="1" key="1">
    <citation type="submission" date="2020-05" db="EMBL/GenBank/DDBJ databases">
        <title>Large-scale comparative analyses of tick genomes elucidate their genetic diversity and vector capacities.</title>
        <authorList>
            <person name="Jia N."/>
            <person name="Wang J."/>
            <person name="Shi W."/>
            <person name="Du L."/>
            <person name="Sun Y."/>
            <person name="Zhan W."/>
            <person name="Jiang J."/>
            <person name="Wang Q."/>
            <person name="Zhang B."/>
            <person name="Ji P."/>
            <person name="Sakyi L.B."/>
            <person name="Cui X."/>
            <person name="Yuan T."/>
            <person name="Jiang B."/>
            <person name="Yang W."/>
            <person name="Lam T.T.-Y."/>
            <person name="Chang Q."/>
            <person name="Ding S."/>
            <person name="Wang X."/>
            <person name="Zhu J."/>
            <person name="Ruan X."/>
            <person name="Zhao L."/>
            <person name="Wei J."/>
            <person name="Que T."/>
            <person name="Du C."/>
            <person name="Cheng J."/>
            <person name="Dai P."/>
            <person name="Han X."/>
            <person name="Huang E."/>
            <person name="Gao Y."/>
            <person name="Liu J."/>
            <person name="Shao H."/>
            <person name="Ye R."/>
            <person name="Li L."/>
            <person name="Wei W."/>
            <person name="Wang X."/>
            <person name="Wang C."/>
            <person name="Yang T."/>
            <person name="Huo Q."/>
            <person name="Li W."/>
            <person name="Guo W."/>
            <person name="Chen H."/>
            <person name="Zhou L."/>
            <person name="Ni X."/>
            <person name="Tian J."/>
            <person name="Zhou Y."/>
            <person name="Sheng Y."/>
            <person name="Liu T."/>
            <person name="Pan Y."/>
            <person name="Xia L."/>
            <person name="Li J."/>
            <person name="Zhao F."/>
            <person name="Cao W."/>
        </authorList>
    </citation>
    <scope>NUCLEOTIDE SEQUENCE</scope>
    <source>
        <strain evidence="1">Hyas-2018</strain>
    </source>
</reference>
<comment type="caution">
    <text evidence="1">The sequence shown here is derived from an EMBL/GenBank/DDBJ whole genome shotgun (WGS) entry which is preliminary data.</text>
</comment>
<keyword evidence="2" id="KW-1185">Reference proteome</keyword>
<evidence type="ECO:0000313" key="2">
    <source>
        <dbReference type="Proteomes" id="UP000821845"/>
    </source>
</evidence>
<protein>
    <submittedName>
        <fullName evidence="1">Uncharacterized protein</fullName>
    </submittedName>
</protein>
<proteinExistence type="predicted"/>
<dbReference type="Proteomes" id="UP000821845">
    <property type="component" value="Chromosome 2"/>
</dbReference>
<sequence>MPLVQQRMSLLRVCVELLSAVYGRALRDMLAGGDLVWSGDDSVGGTQAGCSSSHSPTGPAHCGALTNVVPGF</sequence>
<evidence type="ECO:0000313" key="1">
    <source>
        <dbReference type="EMBL" id="KAH6940120.1"/>
    </source>
</evidence>
<accession>A0ACB7SZM1</accession>
<name>A0ACB7SZM1_HYAAI</name>
<gene>
    <name evidence="1" type="ORF">HPB50_025000</name>
</gene>
<dbReference type="EMBL" id="CM023482">
    <property type="protein sequence ID" value="KAH6940120.1"/>
    <property type="molecule type" value="Genomic_DNA"/>
</dbReference>